<dbReference type="UniPathway" id="UPA00241">
    <property type="reaction ID" value="UER00356"/>
</dbReference>
<dbReference type="GO" id="GO:0004140">
    <property type="term" value="F:dephospho-CoA kinase activity"/>
    <property type="evidence" value="ECO:0007669"/>
    <property type="project" value="UniProtKB-UniRule"/>
</dbReference>
<keyword evidence="3 8" id="KW-0808">Transferase</keyword>
<dbReference type="HAMAP" id="MF_00376">
    <property type="entry name" value="Dephospho_CoA_kinase"/>
    <property type="match status" value="1"/>
</dbReference>
<sequence length="198" mass="20946">MTVRVGLTGGIASGKSTVSAILAELGAVVVDADLIAREVVARGTPGLAAVVEEFGSGLLTPEGDLDRPAMGALVFGDPDARKRLEAIVHPLVHRRSAEVEEAAAPGALVVHDIPLLAEVGRAGQFDAVVVVDVPTEVQVERMVRDRGWSREEAESRIAAQATREQRLAVATHVVDNSGSMEDLRRRVEEVHAELAARA</sequence>
<dbReference type="FunFam" id="3.40.50.300:FF:000991">
    <property type="entry name" value="Dephospho-CoA kinase"/>
    <property type="match status" value="1"/>
</dbReference>
<comment type="similarity">
    <text evidence="1 8">Belongs to the CoaE family.</text>
</comment>
<dbReference type="AlphaFoldDB" id="A0A7Y9H5X9"/>
<organism evidence="10 11">
    <name type="scientific">Nocardioides cavernae</name>
    <dbReference type="NCBI Taxonomy" id="1921566"/>
    <lineage>
        <taxon>Bacteria</taxon>
        <taxon>Bacillati</taxon>
        <taxon>Actinomycetota</taxon>
        <taxon>Actinomycetes</taxon>
        <taxon>Propionibacteriales</taxon>
        <taxon>Nocardioidaceae</taxon>
        <taxon>Nocardioides</taxon>
    </lineage>
</organism>
<dbReference type="PROSITE" id="PS51219">
    <property type="entry name" value="DPCK"/>
    <property type="match status" value="1"/>
</dbReference>
<proteinExistence type="inferred from homology"/>
<evidence type="ECO:0000256" key="9">
    <source>
        <dbReference type="NCBIfam" id="TIGR00152"/>
    </source>
</evidence>
<dbReference type="PANTHER" id="PTHR10695:SF46">
    <property type="entry name" value="BIFUNCTIONAL COENZYME A SYNTHASE-RELATED"/>
    <property type="match status" value="1"/>
</dbReference>
<comment type="subcellular location">
    <subcellularLocation>
        <location evidence="8">Cytoplasm</location>
    </subcellularLocation>
</comment>
<feature type="binding site" evidence="8">
    <location>
        <begin position="12"/>
        <end position="17"/>
    </location>
    <ligand>
        <name>ATP</name>
        <dbReference type="ChEBI" id="CHEBI:30616"/>
    </ligand>
</feature>
<comment type="caution">
    <text evidence="10">The sequence shown here is derived from an EMBL/GenBank/DDBJ whole genome shotgun (WGS) entry which is preliminary data.</text>
</comment>
<reference evidence="10 11" key="2">
    <citation type="submission" date="2020-08" db="EMBL/GenBank/DDBJ databases">
        <title>The Agave Microbiome: Exploring the role of microbial communities in plant adaptations to desert environments.</title>
        <authorList>
            <person name="Partida-Martinez L.P."/>
        </authorList>
    </citation>
    <scope>NUCLEOTIDE SEQUENCE [LARGE SCALE GENOMIC DNA]</scope>
    <source>
        <strain evidence="10 11">AT2.17</strain>
    </source>
</reference>
<dbReference type="NCBIfam" id="TIGR00152">
    <property type="entry name" value="dephospho-CoA kinase"/>
    <property type="match status" value="1"/>
</dbReference>
<evidence type="ECO:0000256" key="8">
    <source>
        <dbReference type="HAMAP-Rule" id="MF_00376"/>
    </source>
</evidence>
<dbReference type="Gene3D" id="3.40.50.300">
    <property type="entry name" value="P-loop containing nucleotide triphosphate hydrolases"/>
    <property type="match status" value="1"/>
</dbReference>
<reference evidence="10 11" key="1">
    <citation type="submission" date="2020-07" db="EMBL/GenBank/DDBJ databases">
        <authorList>
            <person name="Partida-Martinez L."/>
            <person name="Huntemann M."/>
            <person name="Clum A."/>
            <person name="Wang J."/>
            <person name="Palaniappan K."/>
            <person name="Ritter S."/>
            <person name="Chen I.-M."/>
            <person name="Stamatis D."/>
            <person name="Reddy T."/>
            <person name="O'Malley R."/>
            <person name="Daum C."/>
            <person name="Shapiro N."/>
            <person name="Ivanova N."/>
            <person name="Kyrpides N."/>
            <person name="Woyke T."/>
        </authorList>
    </citation>
    <scope>NUCLEOTIDE SEQUENCE [LARGE SCALE GENOMIC DNA]</scope>
    <source>
        <strain evidence="10 11">AT2.17</strain>
    </source>
</reference>
<evidence type="ECO:0000256" key="5">
    <source>
        <dbReference type="ARBA" id="ARBA00022777"/>
    </source>
</evidence>
<evidence type="ECO:0000256" key="1">
    <source>
        <dbReference type="ARBA" id="ARBA00009018"/>
    </source>
</evidence>
<dbReference type="CDD" id="cd02022">
    <property type="entry name" value="DPCK"/>
    <property type="match status" value="1"/>
</dbReference>
<dbReference type="NCBIfam" id="NF002879">
    <property type="entry name" value="PRK03333.1"/>
    <property type="match status" value="1"/>
</dbReference>
<dbReference type="EMBL" id="JACCBW010000003">
    <property type="protein sequence ID" value="NYE37884.1"/>
    <property type="molecule type" value="Genomic_DNA"/>
</dbReference>
<dbReference type="InterPro" id="IPR001977">
    <property type="entry name" value="Depp_CoAkinase"/>
</dbReference>
<comment type="catalytic activity">
    <reaction evidence="8">
        <text>3'-dephospho-CoA + ATP = ADP + CoA + H(+)</text>
        <dbReference type="Rhea" id="RHEA:18245"/>
        <dbReference type="ChEBI" id="CHEBI:15378"/>
        <dbReference type="ChEBI" id="CHEBI:30616"/>
        <dbReference type="ChEBI" id="CHEBI:57287"/>
        <dbReference type="ChEBI" id="CHEBI:57328"/>
        <dbReference type="ChEBI" id="CHEBI:456216"/>
        <dbReference type="EC" id="2.7.1.24"/>
    </reaction>
</comment>
<evidence type="ECO:0000256" key="6">
    <source>
        <dbReference type="ARBA" id="ARBA00022840"/>
    </source>
</evidence>
<dbReference type="Proteomes" id="UP000549911">
    <property type="component" value="Unassembled WGS sequence"/>
</dbReference>
<evidence type="ECO:0000256" key="2">
    <source>
        <dbReference type="ARBA" id="ARBA00022490"/>
    </source>
</evidence>
<keyword evidence="2 8" id="KW-0963">Cytoplasm</keyword>
<gene>
    <name evidence="8" type="primary">coaE</name>
    <name evidence="10" type="ORF">F4692_003029</name>
</gene>
<dbReference type="GO" id="GO:0015937">
    <property type="term" value="P:coenzyme A biosynthetic process"/>
    <property type="evidence" value="ECO:0007669"/>
    <property type="project" value="UniProtKB-UniRule"/>
</dbReference>
<accession>A0A7Y9H5X9</accession>
<name>A0A7Y9H5X9_9ACTN</name>
<comment type="pathway">
    <text evidence="8">Cofactor biosynthesis; coenzyme A biosynthesis; CoA from (R)-pantothenate: step 5/5.</text>
</comment>
<evidence type="ECO:0000313" key="11">
    <source>
        <dbReference type="Proteomes" id="UP000549911"/>
    </source>
</evidence>
<evidence type="ECO:0000313" key="10">
    <source>
        <dbReference type="EMBL" id="NYE37884.1"/>
    </source>
</evidence>
<evidence type="ECO:0000256" key="7">
    <source>
        <dbReference type="ARBA" id="ARBA00022993"/>
    </source>
</evidence>
<dbReference type="PANTHER" id="PTHR10695">
    <property type="entry name" value="DEPHOSPHO-COA KINASE-RELATED"/>
    <property type="match status" value="1"/>
</dbReference>
<dbReference type="SUPFAM" id="SSF52540">
    <property type="entry name" value="P-loop containing nucleoside triphosphate hydrolases"/>
    <property type="match status" value="1"/>
</dbReference>
<evidence type="ECO:0000256" key="3">
    <source>
        <dbReference type="ARBA" id="ARBA00022679"/>
    </source>
</evidence>
<dbReference type="GO" id="GO:0005737">
    <property type="term" value="C:cytoplasm"/>
    <property type="evidence" value="ECO:0007669"/>
    <property type="project" value="UniProtKB-SubCell"/>
</dbReference>
<keyword evidence="6 8" id="KW-0067">ATP-binding</keyword>
<dbReference type="Pfam" id="PF01121">
    <property type="entry name" value="CoaE"/>
    <property type="match status" value="1"/>
</dbReference>
<keyword evidence="5 8" id="KW-0418">Kinase</keyword>
<dbReference type="RefSeq" id="WP_179620533.1">
    <property type="nucleotide sequence ID" value="NZ_JACCBW010000003.1"/>
</dbReference>
<evidence type="ECO:0000256" key="4">
    <source>
        <dbReference type="ARBA" id="ARBA00022741"/>
    </source>
</evidence>
<keyword evidence="7 8" id="KW-0173">Coenzyme A biosynthesis</keyword>
<keyword evidence="4 8" id="KW-0547">Nucleotide-binding</keyword>
<dbReference type="InterPro" id="IPR027417">
    <property type="entry name" value="P-loop_NTPase"/>
</dbReference>
<dbReference type="GO" id="GO:0005524">
    <property type="term" value="F:ATP binding"/>
    <property type="evidence" value="ECO:0007669"/>
    <property type="project" value="UniProtKB-UniRule"/>
</dbReference>
<protein>
    <recommendedName>
        <fullName evidence="8 9">Dephospho-CoA kinase</fullName>
        <ecNumber evidence="8 9">2.7.1.24</ecNumber>
    </recommendedName>
    <alternativeName>
        <fullName evidence="8">Dephosphocoenzyme A kinase</fullName>
    </alternativeName>
</protein>
<comment type="function">
    <text evidence="8">Catalyzes the phosphorylation of the 3'-hydroxyl group of dephosphocoenzyme A to form coenzyme A.</text>
</comment>
<dbReference type="EC" id="2.7.1.24" evidence="8 9"/>
<keyword evidence="11" id="KW-1185">Reference proteome</keyword>